<evidence type="ECO:0000313" key="2">
    <source>
        <dbReference type="EMBL" id="KAF7699847.1"/>
    </source>
</evidence>
<keyword evidence="1" id="KW-0732">Signal</keyword>
<protein>
    <recommendedName>
        <fullName evidence="4">Secreted protein</fullName>
    </recommendedName>
</protein>
<gene>
    <name evidence="2" type="ORF">HF521_002805</name>
</gene>
<organism evidence="2 3">
    <name type="scientific">Silurus meridionalis</name>
    <name type="common">Southern catfish</name>
    <name type="synonym">Silurus soldatovi meridionalis</name>
    <dbReference type="NCBI Taxonomy" id="175797"/>
    <lineage>
        <taxon>Eukaryota</taxon>
        <taxon>Metazoa</taxon>
        <taxon>Chordata</taxon>
        <taxon>Craniata</taxon>
        <taxon>Vertebrata</taxon>
        <taxon>Euteleostomi</taxon>
        <taxon>Actinopterygii</taxon>
        <taxon>Neopterygii</taxon>
        <taxon>Teleostei</taxon>
        <taxon>Ostariophysi</taxon>
        <taxon>Siluriformes</taxon>
        <taxon>Siluridae</taxon>
        <taxon>Silurus</taxon>
    </lineage>
</organism>
<evidence type="ECO:0000313" key="3">
    <source>
        <dbReference type="Proteomes" id="UP000606274"/>
    </source>
</evidence>
<evidence type="ECO:0008006" key="4">
    <source>
        <dbReference type="Google" id="ProtNLM"/>
    </source>
</evidence>
<keyword evidence="3" id="KW-1185">Reference proteome</keyword>
<proteinExistence type="predicted"/>
<accession>A0A8T0B107</accession>
<comment type="caution">
    <text evidence="2">The sequence shown here is derived from an EMBL/GenBank/DDBJ whole genome shotgun (WGS) entry which is preliminary data.</text>
</comment>
<dbReference type="EMBL" id="JABFDY010000012">
    <property type="protein sequence ID" value="KAF7699847.1"/>
    <property type="molecule type" value="Genomic_DNA"/>
</dbReference>
<reference evidence="2" key="1">
    <citation type="submission" date="2020-08" db="EMBL/GenBank/DDBJ databases">
        <title>Chromosome-level assembly of Southern catfish (Silurus meridionalis) provides insights into visual adaptation to the nocturnal and benthic lifestyles.</title>
        <authorList>
            <person name="Zhang Y."/>
            <person name="Wang D."/>
            <person name="Peng Z."/>
        </authorList>
    </citation>
    <scope>NUCLEOTIDE SEQUENCE</scope>
    <source>
        <strain evidence="2">SWU-2019-XX</strain>
        <tissue evidence="2">Muscle</tissue>
    </source>
</reference>
<dbReference type="Proteomes" id="UP000606274">
    <property type="component" value="Unassembled WGS sequence"/>
</dbReference>
<feature type="signal peptide" evidence="1">
    <location>
        <begin position="1"/>
        <end position="24"/>
    </location>
</feature>
<feature type="chain" id="PRO_5035741159" description="Secreted protein" evidence="1">
    <location>
        <begin position="25"/>
        <end position="101"/>
    </location>
</feature>
<sequence length="101" mass="11637">MPLNFSPALALLLTELLCRTPVRQMHCLVLCESEVFNGISFDSRVLMMFPIQAVTELRDHPNRPEKSMRESTYKQLQSFECELFDPCFSLTELSPAIPEQE</sequence>
<name>A0A8T0B107_SILME</name>
<dbReference type="AlphaFoldDB" id="A0A8T0B107"/>
<evidence type="ECO:0000256" key="1">
    <source>
        <dbReference type="SAM" id="SignalP"/>
    </source>
</evidence>